<evidence type="ECO:0000256" key="6">
    <source>
        <dbReference type="SAM" id="Phobius"/>
    </source>
</evidence>
<feature type="transmembrane region" description="Helical" evidence="6">
    <location>
        <begin position="153"/>
        <end position="171"/>
    </location>
</feature>
<proteinExistence type="predicted"/>
<feature type="transmembrane region" description="Helical" evidence="6">
    <location>
        <begin position="393"/>
        <end position="415"/>
    </location>
</feature>
<keyword evidence="2" id="KW-1003">Cell membrane</keyword>
<gene>
    <name evidence="7" type="ORF">IAB27_00275</name>
</gene>
<reference evidence="7" key="2">
    <citation type="journal article" date="2021" name="PeerJ">
        <title>Extensive microbial diversity within the chicken gut microbiome revealed by metagenomics and culture.</title>
        <authorList>
            <person name="Gilroy R."/>
            <person name="Ravi A."/>
            <person name="Getino M."/>
            <person name="Pursley I."/>
            <person name="Horton D.L."/>
            <person name="Alikhan N.F."/>
            <person name="Baker D."/>
            <person name="Gharbi K."/>
            <person name="Hall N."/>
            <person name="Watson M."/>
            <person name="Adriaenssens E.M."/>
            <person name="Foster-Nyarko E."/>
            <person name="Jarju S."/>
            <person name="Secka A."/>
            <person name="Antonio M."/>
            <person name="Oren A."/>
            <person name="Chaudhuri R.R."/>
            <person name="La Ragione R."/>
            <person name="Hildebrand F."/>
            <person name="Pallen M.J."/>
        </authorList>
    </citation>
    <scope>NUCLEOTIDE SEQUENCE</scope>
    <source>
        <strain evidence="7">CHK147-3167</strain>
    </source>
</reference>
<dbReference type="InterPro" id="IPR002797">
    <property type="entry name" value="Polysacc_synth"/>
</dbReference>
<dbReference type="PANTHER" id="PTHR30250:SF24">
    <property type="entry name" value="STAGE V SPORULATION PROTEIN B"/>
    <property type="match status" value="1"/>
</dbReference>
<dbReference type="EMBL" id="DVFV01000007">
    <property type="protein sequence ID" value="HIQ90054.1"/>
    <property type="molecule type" value="Genomic_DNA"/>
</dbReference>
<sequence length="430" mass="47548">MKKNIFLKSVILLMIGGLITKIISMLIKIVLARLIGPEGMGIYMLVSPTFTLLIALAQLGFPVAISKLVAEEKGNNKNLVFSVIPISLLLNIIIIIILFFSSSYISTNLLNEPRSYYALICIGLVLPFISISSILRGYFFGKQKMLPHVLSNITEDIVRLIALIIGIPIFLSKGLEYAVAFVVLVNIISEFTSILILFFFVPKNFKLTKDDLKPNKNSIKTVFSIGIPTTASRIIGSIGAFLEPIILTYVLIGIGYKSNYIVTEYGIISGYIMPLILIPSFFTLAISQALIPNISKAHSHGHYKYVKDKIKLAIFLSLLIGIPSTILFELFPSVPMKLIYNLDEGTEYLKVLAPIALMHYIQAPLTASLQAMGKAKEAMRGTLIGTVVRTISLFCFSYLHIGLWGLIIASSLNILCTTFHQYKCVKKALT</sequence>
<accession>A0A9D0ZPK8</accession>
<reference evidence="7" key="1">
    <citation type="submission" date="2020-10" db="EMBL/GenBank/DDBJ databases">
        <authorList>
            <person name="Gilroy R."/>
        </authorList>
    </citation>
    <scope>NUCLEOTIDE SEQUENCE</scope>
    <source>
        <strain evidence="7">CHK147-3167</strain>
    </source>
</reference>
<evidence type="ECO:0000256" key="3">
    <source>
        <dbReference type="ARBA" id="ARBA00022692"/>
    </source>
</evidence>
<protein>
    <submittedName>
        <fullName evidence="7">Polysaccharide biosynthesis protein</fullName>
    </submittedName>
</protein>
<feature type="transmembrane region" description="Helical" evidence="6">
    <location>
        <begin position="268"/>
        <end position="291"/>
    </location>
</feature>
<evidence type="ECO:0000256" key="2">
    <source>
        <dbReference type="ARBA" id="ARBA00022475"/>
    </source>
</evidence>
<evidence type="ECO:0000313" key="7">
    <source>
        <dbReference type="EMBL" id="HIQ90054.1"/>
    </source>
</evidence>
<keyword evidence="3 6" id="KW-0812">Transmembrane</keyword>
<dbReference type="CDD" id="cd13124">
    <property type="entry name" value="MATE_SpoVB_like"/>
    <property type="match status" value="1"/>
</dbReference>
<feature type="transmembrane region" description="Helical" evidence="6">
    <location>
        <begin position="116"/>
        <end position="141"/>
    </location>
</feature>
<dbReference type="Pfam" id="PF01943">
    <property type="entry name" value="Polysacc_synt"/>
    <property type="match status" value="1"/>
</dbReference>
<evidence type="ECO:0000256" key="4">
    <source>
        <dbReference type="ARBA" id="ARBA00022989"/>
    </source>
</evidence>
<dbReference type="GO" id="GO:0005886">
    <property type="term" value="C:plasma membrane"/>
    <property type="evidence" value="ECO:0007669"/>
    <property type="project" value="UniProtKB-SubCell"/>
</dbReference>
<name>A0A9D0ZPK8_9FIRM</name>
<dbReference type="InterPro" id="IPR050833">
    <property type="entry name" value="Poly_Biosynth_Transport"/>
</dbReference>
<feature type="transmembrane region" description="Helical" evidence="6">
    <location>
        <begin position="42"/>
        <end position="66"/>
    </location>
</feature>
<feature type="transmembrane region" description="Helical" evidence="6">
    <location>
        <begin position="177"/>
        <end position="201"/>
    </location>
</feature>
<evidence type="ECO:0000313" key="8">
    <source>
        <dbReference type="Proteomes" id="UP000886786"/>
    </source>
</evidence>
<dbReference type="AlphaFoldDB" id="A0A9D0ZPK8"/>
<feature type="transmembrane region" description="Helical" evidence="6">
    <location>
        <begin position="351"/>
        <end position="372"/>
    </location>
</feature>
<evidence type="ECO:0000256" key="5">
    <source>
        <dbReference type="ARBA" id="ARBA00023136"/>
    </source>
</evidence>
<evidence type="ECO:0000256" key="1">
    <source>
        <dbReference type="ARBA" id="ARBA00004651"/>
    </source>
</evidence>
<feature type="transmembrane region" description="Helical" evidence="6">
    <location>
        <begin position="234"/>
        <end position="256"/>
    </location>
</feature>
<feature type="transmembrane region" description="Helical" evidence="6">
    <location>
        <begin position="78"/>
        <end position="104"/>
    </location>
</feature>
<dbReference type="PIRSF" id="PIRSF038958">
    <property type="entry name" value="PG_synth_SpoVB"/>
    <property type="match status" value="1"/>
</dbReference>
<keyword evidence="4 6" id="KW-1133">Transmembrane helix</keyword>
<organism evidence="7 8">
    <name type="scientific">Candidatus Coprosoma intestinipullorum</name>
    <dbReference type="NCBI Taxonomy" id="2840752"/>
    <lineage>
        <taxon>Bacteria</taxon>
        <taxon>Bacillati</taxon>
        <taxon>Bacillota</taxon>
        <taxon>Bacillota incertae sedis</taxon>
        <taxon>Candidatus Coprosoma</taxon>
    </lineage>
</organism>
<dbReference type="Proteomes" id="UP000886786">
    <property type="component" value="Unassembled WGS sequence"/>
</dbReference>
<feature type="transmembrane region" description="Helical" evidence="6">
    <location>
        <begin position="12"/>
        <end position="36"/>
    </location>
</feature>
<dbReference type="InterPro" id="IPR024923">
    <property type="entry name" value="PG_synth_SpoVB"/>
</dbReference>
<comment type="caution">
    <text evidence="7">The sequence shown here is derived from an EMBL/GenBank/DDBJ whole genome shotgun (WGS) entry which is preliminary data.</text>
</comment>
<comment type="subcellular location">
    <subcellularLocation>
        <location evidence="1">Cell membrane</location>
        <topology evidence="1">Multi-pass membrane protein</topology>
    </subcellularLocation>
</comment>
<feature type="transmembrane region" description="Helical" evidence="6">
    <location>
        <begin position="312"/>
        <end position="331"/>
    </location>
</feature>
<dbReference type="PANTHER" id="PTHR30250">
    <property type="entry name" value="PST FAMILY PREDICTED COLANIC ACID TRANSPORTER"/>
    <property type="match status" value="1"/>
</dbReference>
<keyword evidence="5 6" id="KW-0472">Membrane</keyword>